<proteinExistence type="predicted"/>
<gene>
    <name evidence="1" type="ORF">PORCRE_2097</name>
</gene>
<evidence type="ECO:0000313" key="2">
    <source>
        <dbReference type="Proteomes" id="UP000018031"/>
    </source>
</evidence>
<reference evidence="1 2" key="2">
    <citation type="journal article" date="2013" name="Genome Announc.">
        <title>Draft Genome Sequences of Porphyromonas crevioricanis JCM 15906T and Porphyromonas cansulci JCM 13913T Isolated from a Canine Oral Cavity.</title>
        <authorList>
            <person name="Sakamoto M."/>
            <person name="Tanaka N."/>
            <person name="Shiwa Y."/>
            <person name="Yoshikawa H."/>
            <person name="Ohkuma M."/>
        </authorList>
    </citation>
    <scope>NUCLEOTIDE SEQUENCE [LARGE SCALE GENOMIC DNA]</scope>
    <source>
        <strain evidence="1 2">JCM 15906</strain>
    </source>
</reference>
<evidence type="ECO:0000313" key="1">
    <source>
        <dbReference type="EMBL" id="GAD06364.1"/>
    </source>
</evidence>
<dbReference type="AlphaFoldDB" id="T1DU95"/>
<accession>T1DU95</accession>
<protein>
    <submittedName>
        <fullName evidence="1">Uncharacterized protein</fullName>
    </submittedName>
</protein>
<name>T1DU95_9PORP</name>
<comment type="caution">
    <text evidence="1">The sequence shown here is derived from an EMBL/GenBank/DDBJ whole genome shotgun (WGS) entry which is preliminary data.</text>
</comment>
<organism evidence="1 2">
    <name type="scientific">Porphyromonas crevioricanis JCM 15906</name>
    <dbReference type="NCBI Taxonomy" id="1305617"/>
    <lineage>
        <taxon>Bacteria</taxon>
        <taxon>Pseudomonadati</taxon>
        <taxon>Bacteroidota</taxon>
        <taxon>Bacteroidia</taxon>
        <taxon>Bacteroidales</taxon>
        <taxon>Porphyromonadaceae</taxon>
        <taxon>Porphyromonas</taxon>
    </lineage>
</organism>
<sequence length="43" mass="5004">MALGTRGSNFAASDKLGFHGFENIHFEKIKHRLSRLIYLRRSK</sequence>
<reference evidence="2" key="1">
    <citation type="journal article" date="2013" name="Genome">
        <title>Draft Genome Sequences of Porphyromonas crevioricanis JCM 15906T and Porphyromonas cansulci JCM 13913T Isolated from a Canine Oral Cavity.</title>
        <authorList>
            <person name="Sakamoto M."/>
            <person name="Tanaka N."/>
            <person name="Shiwa Y."/>
            <person name="Yoshikawa H."/>
            <person name="Ohkuma M."/>
        </authorList>
    </citation>
    <scope>NUCLEOTIDE SEQUENCE [LARGE SCALE GENOMIC DNA]</scope>
    <source>
        <strain evidence="2">JCM 15906</strain>
    </source>
</reference>
<dbReference type="Proteomes" id="UP000018031">
    <property type="component" value="Unassembled WGS sequence"/>
</dbReference>
<dbReference type="EMBL" id="BAOU01000075">
    <property type="protein sequence ID" value="GAD06364.1"/>
    <property type="molecule type" value="Genomic_DNA"/>
</dbReference>